<feature type="compositionally biased region" description="Low complexity" evidence="1">
    <location>
        <begin position="37"/>
        <end position="53"/>
    </location>
</feature>
<feature type="compositionally biased region" description="Basic and acidic residues" evidence="1">
    <location>
        <begin position="58"/>
        <end position="75"/>
    </location>
</feature>
<name>A0A2G5HI62_CERBT</name>
<evidence type="ECO:0000313" key="3">
    <source>
        <dbReference type="Proteomes" id="UP000230605"/>
    </source>
</evidence>
<evidence type="ECO:0000256" key="1">
    <source>
        <dbReference type="SAM" id="MobiDB-lite"/>
    </source>
</evidence>
<organism evidence="2 3">
    <name type="scientific">Cercospora beticola</name>
    <name type="common">Sugarbeet leaf spot fungus</name>
    <dbReference type="NCBI Taxonomy" id="122368"/>
    <lineage>
        <taxon>Eukaryota</taxon>
        <taxon>Fungi</taxon>
        <taxon>Dikarya</taxon>
        <taxon>Ascomycota</taxon>
        <taxon>Pezizomycotina</taxon>
        <taxon>Dothideomycetes</taxon>
        <taxon>Dothideomycetidae</taxon>
        <taxon>Mycosphaerellales</taxon>
        <taxon>Mycosphaerellaceae</taxon>
        <taxon>Cercospora</taxon>
    </lineage>
</organism>
<feature type="compositionally biased region" description="Polar residues" evidence="1">
    <location>
        <begin position="76"/>
        <end position="87"/>
    </location>
</feature>
<dbReference type="AlphaFoldDB" id="A0A2G5HI62"/>
<reference evidence="2 3" key="1">
    <citation type="submission" date="2015-10" db="EMBL/GenBank/DDBJ databases">
        <title>The cercosporin biosynthetic gene cluster was horizontally transferred to several fungal lineages and shown to be expanded in Cercospora beticola based on microsynteny with recipient genomes.</title>
        <authorList>
            <person name="De Jonge R."/>
            <person name="Ebert M.K."/>
            <person name="Suttle J.C."/>
            <person name="Jurick Ii W.M."/>
            <person name="Secor G.A."/>
            <person name="Thomma B.P."/>
            <person name="Van De Peer Y."/>
            <person name="Bolton M.D."/>
        </authorList>
    </citation>
    <scope>NUCLEOTIDE SEQUENCE [LARGE SCALE GENOMIC DNA]</scope>
    <source>
        <strain evidence="2 3">09-40</strain>
    </source>
</reference>
<protein>
    <submittedName>
        <fullName evidence="2">Alpha-actinin-like protein 1</fullName>
    </submittedName>
</protein>
<proteinExistence type="predicted"/>
<comment type="caution">
    <text evidence="2">The sequence shown here is derived from an EMBL/GenBank/DDBJ whole genome shotgun (WGS) entry which is preliminary data.</text>
</comment>
<dbReference type="OrthoDB" id="10017054at2759"/>
<evidence type="ECO:0000313" key="2">
    <source>
        <dbReference type="EMBL" id="PIA91893.1"/>
    </source>
</evidence>
<feature type="compositionally biased region" description="Basic and acidic residues" evidence="1">
    <location>
        <begin position="7"/>
        <end position="27"/>
    </location>
</feature>
<accession>A0A2G5HI62</accession>
<gene>
    <name evidence="2" type="ORF">CB0940_09173</name>
</gene>
<feature type="compositionally biased region" description="Basic and acidic residues" evidence="1">
    <location>
        <begin position="91"/>
        <end position="100"/>
    </location>
</feature>
<sequence length="100" mass="11308">MMMALMARREVDGAGEEDERRAMDGRFRATPSPPWGLSSARSSPVRRPPSRLLNTTETDARKHDGNTRRHSDSVMEQRQLVVQQDADTNTEDGRESARLL</sequence>
<dbReference type="Proteomes" id="UP000230605">
    <property type="component" value="Chromosome 7"/>
</dbReference>
<feature type="region of interest" description="Disordered" evidence="1">
    <location>
        <begin position="1"/>
        <end position="100"/>
    </location>
</feature>
<dbReference type="EMBL" id="LKMD01000106">
    <property type="protein sequence ID" value="PIA91893.1"/>
    <property type="molecule type" value="Genomic_DNA"/>
</dbReference>